<keyword evidence="10" id="KW-1185">Reference proteome</keyword>
<sequence>MIESFGVSSDGIGKWTGICAASFSFCQFLTAITWGRASDRFGRKRTILAGLLCTMITSLMFGFSTTLSLALISRALAGLGGGNGGIIRTATAELVPQKDLQPRAFSIMPLVWTIGSMVGPAMGGMIADPAHKYPLSFGSSSFFLRFPYSAPNLATCCLFVPTIAVGFLFLRETLHTSQNENDVGLHLGRALLRPCSRQINLGQHQPSESVSGFNQQGAHQAVYERPTEHGRARNSLQKSEPPSQLQQFTWKSVFTSQSQINLLQYGLLAMHSVAYDQLLPVLMHHPRSSTAPMSHGRQNWFLFTDGFAMSSSRIGLLLMVNGMVGMVLQFVVFPPTVKKLGVLPCLRVGAIAFVFLYALVPFAALIPSATAREAALLAIMIFKTLLTVFAWPCSTILLTNSATSPGILGTLNGVATSTAAIGRTVGPAMGGAMFTIGLSKGSIVLPWLAIAMMAVLGVIPLFWLRPIRPSARKSEEVANRHDNEDIRVEDEETEPLLTSSKPGTDGRHL</sequence>
<evidence type="ECO:0000256" key="6">
    <source>
        <dbReference type="SAM" id="MobiDB-lite"/>
    </source>
</evidence>
<feature type="transmembrane region" description="Helical" evidence="7">
    <location>
        <begin position="346"/>
        <end position="367"/>
    </location>
</feature>
<dbReference type="HOGENOM" id="CLU_001265_54_5_1"/>
<dbReference type="eggNOG" id="KOG2615">
    <property type="taxonomic scope" value="Eukaryota"/>
</dbReference>
<dbReference type="InterPro" id="IPR020846">
    <property type="entry name" value="MFS_dom"/>
</dbReference>
<feature type="compositionally biased region" description="Polar residues" evidence="6">
    <location>
        <begin position="234"/>
        <end position="243"/>
    </location>
</feature>
<keyword evidence="4 7" id="KW-1133">Transmembrane helix</keyword>
<keyword evidence="2" id="KW-0813">Transport</keyword>
<dbReference type="OMA" id="MNESICG"/>
<keyword evidence="5 7" id="KW-0472">Membrane</keyword>
<feature type="transmembrane region" description="Helical" evidence="7">
    <location>
        <begin position="443"/>
        <end position="464"/>
    </location>
</feature>
<feature type="transmembrane region" description="Helical" evidence="7">
    <location>
        <begin position="107"/>
        <end position="126"/>
    </location>
</feature>
<comment type="subcellular location">
    <subcellularLocation>
        <location evidence="1">Membrane</location>
        <topology evidence="1">Multi-pass membrane protein</topology>
    </subcellularLocation>
</comment>
<reference evidence="10" key="1">
    <citation type="journal article" date="2014" name="BMC Genomics">
        <title>Genome characteristics reveal the impact of lichenization on lichen-forming fungus Endocarpon pusillum Hedwig (Verrucariales, Ascomycota).</title>
        <authorList>
            <person name="Wang Y.-Y."/>
            <person name="Liu B."/>
            <person name="Zhang X.-Y."/>
            <person name="Zhou Q.-M."/>
            <person name="Zhang T."/>
            <person name="Li H."/>
            <person name="Yu Y.-F."/>
            <person name="Zhang X.-L."/>
            <person name="Hao X.-Y."/>
            <person name="Wang M."/>
            <person name="Wang L."/>
            <person name="Wei J.-C."/>
        </authorList>
    </citation>
    <scope>NUCLEOTIDE SEQUENCE [LARGE SCALE GENOMIC DNA]</scope>
    <source>
        <strain evidence="10">Z07020 / HMAS-L-300199</strain>
    </source>
</reference>
<accession>U1G5Y9</accession>
<feature type="region of interest" description="Disordered" evidence="6">
    <location>
        <begin position="473"/>
        <end position="509"/>
    </location>
</feature>
<feature type="compositionally biased region" description="Basic and acidic residues" evidence="6">
    <location>
        <begin position="473"/>
        <end position="486"/>
    </location>
</feature>
<feature type="transmembrane region" description="Helical" evidence="7">
    <location>
        <begin position="47"/>
        <end position="69"/>
    </location>
</feature>
<gene>
    <name evidence="9" type="ORF">EPUS_04810</name>
</gene>
<dbReference type="AlphaFoldDB" id="U1G5Y9"/>
<dbReference type="PROSITE" id="PS50850">
    <property type="entry name" value="MFS"/>
    <property type="match status" value="1"/>
</dbReference>
<feature type="transmembrane region" description="Helical" evidence="7">
    <location>
        <begin position="146"/>
        <end position="170"/>
    </location>
</feature>
<organism evidence="9 10">
    <name type="scientific">Endocarpon pusillum (strain Z07020 / HMAS-L-300199)</name>
    <name type="common">Lichen-forming fungus</name>
    <dbReference type="NCBI Taxonomy" id="1263415"/>
    <lineage>
        <taxon>Eukaryota</taxon>
        <taxon>Fungi</taxon>
        <taxon>Dikarya</taxon>
        <taxon>Ascomycota</taxon>
        <taxon>Pezizomycotina</taxon>
        <taxon>Eurotiomycetes</taxon>
        <taxon>Chaetothyriomycetidae</taxon>
        <taxon>Verrucariales</taxon>
        <taxon>Verrucariaceae</taxon>
        <taxon>Endocarpon</taxon>
    </lineage>
</organism>
<feature type="region of interest" description="Disordered" evidence="6">
    <location>
        <begin position="203"/>
        <end position="243"/>
    </location>
</feature>
<dbReference type="SUPFAM" id="SSF103473">
    <property type="entry name" value="MFS general substrate transporter"/>
    <property type="match status" value="1"/>
</dbReference>
<dbReference type="Proteomes" id="UP000019373">
    <property type="component" value="Unassembled WGS sequence"/>
</dbReference>
<evidence type="ECO:0000256" key="7">
    <source>
        <dbReference type="SAM" id="Phobius"/>
    </source>
</evidence>
<feature type="domain" description="Major facilitator superfamily (MFS) profile" evidence="8">
    <location>
        <begin position="1"/>
        <end position="469"/>
    </location>
</feature>
<feature type="transmembrane region" description="Helical" evidence="7">
    <location>
        <begin position="75"/>
        <end position="95"/>
    </location>
</feature>
<evidence type="ECO:0000313" key="9">
    <source>
        <dbReference type="EMBL" id="ERF72757.1"/>
    </source>
</evidence>
<name>U1G5Y9_ENDPU</name>
<feature type="transmembrane region" description="Helical" evidence="7">
    <location>
        <begin position="374"/>
        <end position="398"/>
    </location>
</feature>
<dbReference type="GO" id="GO:0022857">
    <property type="term" value="F:transmembrane transporter activity"/>
    <property type="evidence" value="ECO:0007669"/>
    <property type="project" value="InterPro"/>
</dbReference>
<evidence type="ECO:0000259" key="8">
    <source>
        <dbReference type="PROSITE" id="PS50850"/>
    </source>
</evidence>
<dbReference type="GeneID" id="19239764"/>
<evidence type="ECO:0000256" key="5">
    <source>
        <dbReference type="ARBA" id="ARBA00023136"/>
    </source>
</evidence>
<dbReference type="PANTHER" id="PTHR23504:SF8">
    <property type="entry name" value="TRANSPORTER, PUTATIVE (AFU_ORTHOLOGUE AFUA_1G03730)-RELATED"/>
    <property type="match status" value="1"/>
</dbReference>
<dbReference type="PANTHER" id="PTHR23504">
    <property type="entry name" value="MAJOR FACILITATOR SUPERFAMILY DOMAIN-CONTAINING PROTEIN 10"/>
    <property type="match status" value="1"/>
</dbReference>
<evidence type="ECO:0000256" key="1">
    <source>
        <dbReference type="ARBA" id="ARBA00004141"/>
    </source>
</evidence>
<evidence type="ECO:0000256" key="2">
    <source>
        <dbReference type="ARBA" id="ARBA00022448"/>
    </source>
</evidence>
<dbReference type="Gene3D" id="1.20.1250.20">
    <property type="entry name" value="MFS general substrate transporter like domains"/>
    <property type="match status" value="1"/>
</dbReference>
<proteinExistence type="predicted"/>
<dbReference type="InterPro" id="IPR036259">
    <property type="entry name" value="MFS_trans_sf"/>
</dbReference>
<feature type="transmembrane region" description="Helical" evidence="7">
    <location>
        <begin position="12"/>
        <end position="35"/>
    </location>
</feature>
<dbReference type="RefSeq" id="XP_007801645.1">
    <property type="nucleotide sequence ID" value="XM_007803454.1"/>
</dbReference>
<feature type="transmembrane region" description="Helical" evidence="7">
    <location>
        <begin position="314"/>
        <end position="334"/>
    </location>
</feature>
<dbReference type="OrthoDB" id="10262656at2759"/>
<protein>
    <recommendedName>
        <fullName evidence="8">Major facilitator superfamily (MFS) profile domain-containing protein</fullName>
    </recommendedName>
</protein>
<evidence type="ECO:0000313" key="10">
    <source>
        <dbReference type="Proteomes" id="UP000019373"/>
    </source>
</evidence>
<dbReference type="GO" id="GO:0016020">
    <property type="term" value="C:membrane"/>
    <property type="evidence" value="ECO:0007669"/>
    <property type="project" value="UniProtKB-SubCell"/>
</dbReference>
<evidence type="ECO:0000256" key="3">
    <source>
        <dbReference type="ARBA" id="ARBA00022692"/>
    </source>
</evidence>
<dbReference type="Pfam" id="PF07690">
    <property type="entry name" value="MFS_1"/>
    <property type="match status" value="1"/>
</dbReference>
<dbReference type="InterPro" id="IPR011701">
    <property type="entry name" value="MFS"/>
</dbReference>
<evidence type="ECO:0000256" key="4">
    <source>
        <dbReference type="ARBA" id="ARBA00022989"/>
    </source>
</evidence>
<dbReference type="EMBL" id="KE721051">
    <property type="protein sequence ID" value="ERF72757.1"/>
    <property type="molecule type" value="Genomic_DNA"/>
</dbReference>
<keyword evidence="3 7" id="KW-0812">Transmembrane</keyword>
<feature type="compositionally biased region" description="Polar residues" evidence="6">
    <location>
        <begin position="203"/>
        <end position="218"/>
    </location>
</feature>